<dbReference type="InterPro" id="IPR006472">
    <property type="entry name" value="Citrate_lyase_asu"/>
</dbReference>
<dbReference type="Proteomes" id="UP000029585">
    <property type="component" value="Unassembled WGS sequence"/>
</dbReference>
<keyword evidence="1" id="KW-0963">Cytoplasm</keyword>
<dbReference type="EC" id="4.1.3.6" evidence="1"/>
<keyword evidence="3" id="KW-1185">Reference proteome</keyword>
<name>A0A096CAW8_FLAPL</name>
<dbReference type="InterPro" id="IPR037171">
    <property type="entry name" value="NagB/RpiA_transferase-like"/>
</dbReference>
<dbReference type="SUPFAM" id="SSF100950">
    <property type="entry name" value="NagB/RpiA/CoA transferase-like"/>
    <property type="match status" value="2"/>
</dbReference>
<evidence type="ECO:0000256" key="1">
    <source>
        <dbReference type="PIRNR" id="PIRNR009451"/>
    </source>
</evidence>
<dbReference type="NCBIfam" id="TIGR01584">
    <property type="entry name" value="citF"/>
    <property type="match status" value="1"/>
</dbReference>
<dbReference type="EMBL" id="ADLO01000132">
    <property type="protein sequence ID" value="KGF52082.1"/>
    <property type="molecule type" value="Genomic_DNA"/>
</dbReference>
<dbReference type="HOGENOM" id="CLU_046521_2_0_9"/>
<dbReference type="GO" id="GO:0005737">
    <property type="term" value="C:cytoplasm"/>
    <property type="evidence" value="ECO:0007669"/>
    <property type="project" value="UniProtKB-SubCell"/>
</dbReference>
<dbReference type="GO" id="GO:0006084">
    <property type="term" value="P:acetyl-CoA metabolic process"/>
    <property type="evidence" value="ECO:0007669"/>
    <property type="project" value="UniProtKB-UniRule"/>
</dbReference>
<comment type="catalytic activity">
    <reaction evidence="1">
        <text>citrate = oxaloacetate + acetate</text>
        <dbReference type="Rhea" id="RHEA:10760"/>
        <dbReference type="ChEBI" id="CHEBI:16452"/>
        <dbReference type="ChEBI" id="CHEBI:16947"/>
        <dbReference type="ChEBI" id="CHEBI:30089"/>
        <dbReference type="EC" id="4.1.3.6"/>
    </reaction>
</comment>
<organism evidence="2 3">
    <name type="scientific">Flavonifractor plautii 1_3_50AFAA</name>
    <dbReference type="NCBI Taxonomy" id="742738"/>
    <lineage>
        <taxon>Bacteria</taxon>
        <taxon>Bacillati</taxon>
        <taxon>Bacillota</taxon>
        <taxon>Clostridia</taxon>
        <taxon>Eubacteriales</taxon>
        <taxon>Oscillospiraceae</taxon>
        <taxon>Flavonifractor</taxon>
    </lineage>
</organism>
<reference evidence="2 3" key="1">
    <citation type="submission" date="2011-08" db="EMBL/GenBank/DDBJ databases">
        <title>The Genome Sequence of Clostridium orbiscindens 1_3_50AFAA.</title>
        <authorList>
            <consortium name="The Broad Institute Genome Sequencing Platform"/>
            <person name="Earl A."/>
            <person name="Ward D."/>
            <person name="Feldgarden M."/>
            <person name="Gevers D."/>
            <person name="Daigneault M."/>
            <person name="Strauss J."/>
            <person name="Allen-Vercoe E."/>
            <person name="Young S.K."/>
            <person name="Zeng Q."/>
            <person name="Gargeya S."/>
            <person name="Fitzgerald M."/>
            <person name="Haas B."/>
            <person name="Abouelleil A."/>
            <person name="Alvarado L."/>
            <person name="Arachchi H.M."/>
            <person name="Berlin A."/>
            <person name="Brown A."/>
            <person name="Chapman S.B."/>
            <person name="Chen Z."/>
            <person name="Dunbar C."/>
            <person name="Freedman E."/>
            <person name="Gearin G."/>
            <person name="Gellesch M."/>
            <person name="Goldberg J."/>
            <person name="Griggs A."/>
            <person name="Gujja S."/>
            <person name="Heiman D."/>
            <person name="Howarth C."/>
            <person name="Larson L."/>
            <person name="Lui A."/>
            <person name="MacDonald P.J.P."/>
            <person name="Montmayeur A."/>
            <person name="Murphy C."/>
            <person name="Neiman D."/>
            <person name="Pearson M."/>
            <person name="Priest M."/>
            <person name="Roberts A."/>
            <person name="Saif S."/>
            <person name="Shea T."/>
            <person name="Shenoy N."/>
            <person name="Sisk P."/>
            <person name="Stolte C."/>
            <person name="Sykes S."/>
            <person name="Wortman J."/>
            <person name="Nusbaum C."/>
            <person name="Birren B."/>
        </authorList>
    </citation>
    <scope>NUCLEOTIDE SEQUENCE [LARGE SCALE GENOMIC DNA]</scope>
    <source>
        <strain evidence="2 3">1_3_50AFAA</strain>
    </source>
</reference>
<dbReference type="GO" id="GO:0008815">
    <property type="term" value="F:citrate (pro-3S)-lyase activity"/>
    <property type="evidence" value="ECO:0007669"/>
    <property type="project" value="UniProtKB-UniRule"/>
</dbReference>
<dbReference type="GO" id="GO:0009346">
    <property type="term" value="C:ATP-independent citrate lyase complex"/>
    <property type="evidence" value="ECO:0007669"/>
    <property type="project" value="UniProtKB-UniRule"/>
</dbReference>
<dbReference type="RefSeq" id="WP_044943744.1">
    <property type="nucleotide sequence ID" value="NZ_KN174170.1"/>
</dbReference>
<evidence type="ECO:0000313" key="3">
    <source>
        <dbReference type="Proteomes" id="UP000029585"/>
    </source>
</evidence>
<dbReference type="Pfam" id="PF04223">
    <property type="entry name" value="CitF"/>
    <property type="match status" value="1"/>
</dbReference>
<dbReference type="PIRSF" id="PIRSF009451">
    <property type="entry name" value="Citrt_lyas_alpha"/>
    <property type="match status" value="1"/>
</dbReference>
<gene>
    <name evidence="2" type="ORF">HMPREF9460_04134</name>
</gene>
<dbReference type="GO" id="GO:0008814">
    <property type="term" value="F:citrate CoA-transferase activity"/>
    <property type="evidence" value="ECO:0007669"/>
    <property type="project" value="UniProtKB-UniRule"/>
</dbReference>
<comment type="subcellular location">
    <subcellularLocation>
        <location evidence="1">Cytoplasm</location>
    </subcellularLocation>
</comment>
<protein>
    <recommendedName>
        <fullName evidence="1">Citrate lyase alpha chain</fullName>
        <shortName evidence="1">Citrase alpha chain</shortName>
        <ecNumber evidence="1">2.8.3.10</ecNumber>
        <ecNumber evidence="1">4.1.3.6</ecNumber>
    </recommendedName>
    <alternativeName>
        <fullName evidence="1">Citrate (pro-3S)-lyase alpha chain</fullName>
    </alternativeName>
    <alternativeName>
        <fullName evidence="1">Citrate CoA-transferase subunit</fullName>
    </alternativeName>
</protein>
<dbReference type="AlphaFoldDB" id="A0A096CAW8"/>
<dbReference type="PATRIC" id="fig|742738.3.peg.4245"/>
<comment type="caution">
    <text evidence="2">The sequence shown here is derived from an EMBL/GenBank/DDBJ whole genome shotgun (WGS) entry which is preliminary data.</text>
</comment>
<dbReference type="PANTHER" id="PTHR40596:SF1">
    <property type="entry name" value="CITRATE LYASE ALPHA CHAIN"/>
    <property type="match status" value="1"/>
</dbReference>
<comment type="catalytic activity">
    <reaction evidence="1">
        <text>citrate + acetyl-CoA = (3S)-citryl-CoA + acetate</text>
        <dbReference type="Rhea" id="RHEA:19405"/>
        <dbReference type="ChEBI" id="CHEBI:16947"/>
        <dbReference type="ChEBI" id="CHEBI:30089"/>
        <dbReference type="ChEBI" id="CHEBI:57288"/>
        <dbReference type="ChEBI" id="CHEBI:57321"/>
        <dbReference type="EC" id="2.8.3.10"/>
    </reaction>
</comment>
<keyword evidence="1 2" id="KW-0456">Lyase</keyword>
<keyword evidence="1" id="KW-0808">Transferase</keyword>
<dbReference type="EC" id="2.8.3.10" evidence="1"/>
<evidence type="ECO:0000313" key="2">
    <source>
        <dbReference type="EMBL" id="KGF52082.1"/>
    </source>
</evidence>
<proteinExistence type="predicted"/>
<dbReference type="Gene3D" id="3.40.1080.10">
    <property type="entry name" value="Glutaconate Coenzyme A-transferase"/>
    <property type="match status" value="2"/>
</dbReference>
<sequence>MEFVPNRIKRRIPTEVEGIGKLRPYLEPGKRRSKYITGQTPSTGKLVPSLRAAIEKVGLKDGMTISFHHHLRNGDLVLPQVMAEIAAMGIRDLTLCASSLSKNHACLIDYIRLGVITGIETSGMRGELAEAISRECILPKPVVFKTHGGRARSIERGERRIDVAFIGASCCDNMGNMNGCLGPSAFGSMGYAKVDARFAKKVVAITDHLVPYPANPISIPQTAVDCVVQVERIGDPQLISQGATRKTRNPVELAIADYASQVIIAAGLVKNGFSYQAGSGGISLAVARYLKDYMKANGIKGSFASGGITSTMTEMLQEGCFEALLDVQTFDADAVASIRDDPRHIEMDAEMYADPQAKGNVANELDVMILSATEVDTNFNVNVLTASDGVIMGALGGHPDTAAGANLAVVVAPLIRKRVPIVVDRVVTISTPGECVDVVVTERGIAVNPQNPVLKARLIERGLPVYEIEELRDMAYRLTGKPEPPRYGDKVVGLVEYRDGTILDVIRNVL</sequence>
<dbReference type="PANTHER" id="PTHR40596">
    <property type="entry name" value="CITRATE LYASE ALPHA CHAIN"/>
    <property type="match status" value="1"/>
</dbReference>
<dbReference type="eggNOG" id="COG3051">
    <property type="taxonomic scope" value="Bacteria"/>
</dbReference>
<accession>A0A096CAW8</accession>